<protein>
    <submittedName>
        <fullName evidence="1">(northern house mosquito) hypothetical protein</fullName>
    </submittedName>
</protein>
<evidence type="ECO:0000313" key="1">
    <source>
        <dbReference type="EMBL" id="CAG6477992.1"/>
    </source>
</evidence>
<accession>A0A8D8BM60</accession>
<reference evidence="1" key="1">
    <citation type="submission" date="2021-05" db="EMBL/GenBank/DDBJ databases">
        <authorList>
            <person name="Alioto T."/>
            <person name="Alioto T."/>
            <person name="Gomez Garrido J."/>
        </authorList>
    </citation>
    <scope>NUCLEOTIDE SEQUENCE</scope>
</reference>
<proteinExistence type="predicted"/>
<name>A0A8D8BM60_CULPI</name>
<organism evidence="1">
    <name type="scientific">Culex pipiens</name>
    <name type="common">House mosquito</name>
    <dbReference type="NCBI Taxonomy" id="7175"/>
    <lineage>
        <taxon>Eukaryota</taxon>
        <taxon>Metazoa</taxon>
        <taxon>Ecdysozoa</taxon>
        <taxon>Arthropoda</taxon>
        <taxon>Hexapoda</taxon>
        <taxon>Insecta</taxon>
        <taxon>Pterygota</taxon>
        <taxon>Neoptera</taxon>
        <taxon>Endopterygota</taxon>
        <taxon>Diptera</taxon>
        <taxon>Nematocera</taxon>
        <taxon>Culicoidea</taxon>
        <taxon>Culicidae</taxon>
        <taxon>Culicinae</taxon>
        <taxon>Culicini</taxon>
        <taxon>Culex</taxon>
        <taxon>Culex</taxon>
    </lineage>
</organism>
<sequence>MVGQIAGAGTFVFGVVGNRVHVAQVQVLLHELVVLRLELGLFLQLLLQPPESADSVRLRRADHLLEVGVFRQLDHVPSALVARNRLLEVGFALVLVDGVVGTADLFESPESLQHLVHGFDCRHMTSHCRLLLRFVADLN</sequence>
<dbReference type="EMBL" id="HBUE01081995">
    <property type="protein sequence ID" value="CAG6477992.1"/>
    <property type="molecule type" value="Transcribed_RNA"/>
</dbReference>
<dbReference type="AlphaFoldDB" id="A0A8D8BM60"/>